<dbReference type="PANTHER" id="PTHR16517:SF7">
    <property type="entry name" value="PROTEIN KING TUBBY"/>
    <property type="match status" value="1"/>
</dbReference>
<sequence length="414" mass="46724">MATRSRPVLTPLPPRDKGKPTSTFPRRDNSDDENQVVPFSIDGDEEEAHQEEKPNNNSRKSIFEERPKVVKDVRQRGKPENAWDEASESSHSSDKYSDSEDSEEETYKARKNDRPESSSRHRHLSQQSENSQSDWEDECVKPSTALEVLSTPAGTATIVDLSRLSKLAVYPGTESNLAQGHIVRVKTMLSSQYHFYLNGQLLLMAEKQMKNRTSNYHLFDMTRSVALSSKLSKKSGNYIGKLRSNFSKKKYVLVGNFSRKTELGAMTFGSTFNSSEPRRLTVILPPLSKRQEIEGLTVGNSLSSFSMLIDLHRSLTNSDIAVAHSALPPQSLNIFVNKEPVFENGFYRLNFNGRVSVPSVKNFQLVRASGEVPNNERPIYLQFGKVDDKKFHLDFRAPFTPIQAFVTALAQFNL</sequence>
<feature type="compositionally biased region" description="Basic and acidic residues" evidence="2">
    <location>
        <begin position="105"/>
        <end position="119"/>
    </location>
</feature>
<dbReference type="Pfam" id="PF01167">
    <property type="entry name" value="Tub"/>
    <property type="match status" value="1"/>
</dbReference>
<evidence type="ECO:0000256" key="2">
    <source>
        <dbReference type="SAM" id="MobiDB-lite"/>
    </source>
</evidence>
<dbReference type="InterPro" id="IPR000007">
    <property type="entry name" value="Tubby_C"/>
</dbReference>
<keyword evidence="5" id="KW-1185">Reference proteome</keyword>
<dbReference type="InterPro" id="IPR025659">
    <property type="entry name" value="Tubby-like_C"/>
</dbReference>
<proteinExistence type="inferred from homology"/>
<name>A0AAD9LTI5_9STRA</name>
<dbReference type="Proteomes" id="UP001259832">
    <property type="component" value="Unassembled WGS sequence"/>
</dbReference>
<dbReference type="PRINTS" id="PR01573">
    <property type="entry name" value="SUPERTUBBY"/>
</dbReference>
<evidence type="ECO:0000313" key="5">
    <source>
        <dbReference type="Proteomes" id="UP001259832"/>
    </source>
</evidence>
<dbReference type="AlphaFoldDB" id="A0AAD9LTI5"/>
<comment type="caution">
    <text evidence="4">The sequence shown here is derived from an EMBL/GenBank/DDBJ whole genome shotgun (WGS) entry which is preliminary data.</text>
</comment>
<feature type="region of interest" description="Disordered" evidence="2">
    <location>
        <begin position="1"/>
        <end position="139"/>
    </location>
</feature>
<organism evidence="4 5">
    <name type="scientific">Phytophthora citrophthora</name>
    <dbReference type="NCBI Taxonomy" id="4793"/>
    <lineage>
        <taxon>Eukaryota</taxon>
        <taxon>Sar</taxon>
        <taxon>Stramenopiles</taxon>
        <taxon>Oomycota</taxon>
        <taxon>Peronosporomycetes</taxon>
        <taxon>Peronosporales</taxon>
        <taxon>Peronosporaceae</taxon>
        <taxon>Phytophthora</taxon>
    </lineage>
</organism>
<feature type="compositionally biased region" description="Basic and acidic residues" evidence="2">
    <location>
        <begin position="14"/>
        <end position="29"/>
    </location>
</feature>
<accession>A0AAD9LTI5</accession>
<dbReference type="Gene3D" id="3.20.90.10">
    <property type="entry name" value="Tubby Protein, Chain A"/>
    <property type="match status" value="1"/>
</dbReference>
<dbReference type="PANTHER" id="PTHR16517">
    <property type="entry name" value="TUBBY-RELATED"/>
    <property type="match status" value="1"/>
</dbReference>
<evidence type="ECO:0000256" key="1">
    <source>
        <dbReference type="ARBA" id="ARBA00007129"/>
    </source>
</evidence>
<evidence type="ECO:0000259" key="3">
    <source>
        <dbReference type="Pfam" id="PF01167"/>
    </source>
</evidence>
<reference evidence="4" key="1">
    <citation type="submission" date="2023-08" db="EMBL/GenBank/DDBJ databases">
        <title>Reference Genome Resource for the Citrus Pathogen Phytophthora citrophthora.</title>
        <authorList>
            <person name="Moller H."/>
            <person name="Coetzee B."/>
            <person name="Rose L.J."/>
            <person name="Van Niekerk J.M."/>
        </authorList>
    </citation>
    <scope>NUCLEOTIDE SEQUENCE</scope>
    <source>
        <strain evidence="4">STE-U-9442</strain>
    </source>
</reference>
<feature type="compositionally biased region" description="Basic and acidic residues" evidence="2">
    <location>
        <begin position="61"/>
        <end position="81"/>
    </location>
</feature>
<feature type="domain" description="Tubby C-terminal" evidence="3">
    <location>
        <begin position="171"/>
        <end position="413"/>
    </location>
</feature>
<dbReference type="EMBL" id="JASMQC010000003">
    <property type="protein sequence ID" value="KAK1946209.1"/>
    <property type="molecule type" value="Genomic_DNA"/>
</dbReference>
<evidence type="ECO:0000313" key="4">
    <source>
        <dbReference type="EMBL" id="KAK1946209.1"/>
    </source>
</evidence>
<protein>
    <submittedName>
        <fullName evidence="4">Tubby-related protein 2</fullName>
    </submittedName>
</protein>
<gene>
    <name evidence="4" type="ORF">P3T76_001762</name>
</gene>
<dbReference type="SUPFAM" id="SSF54518">
    <property type="entry name" value="Tubby C-terminal domain-like"/>
    <property type="match status" value="1"/>
</dbReference>
<comment type="similarity">
    <text evidence="1">Belongs to the TUB family.</text>
</comment>